<dbReference type="PANTHER" id="PTHR30283:SF4">
    <property type="entry name" value="PEROXIDE STRESS RESISTANCE PROTEIN YAAA"/>
    <property type="match status" value="1"/>
</dbReference>
<comment type="similarity">
    <text evidence="1">Belongs to the UPF0246 family.</text>
</comment>
<reference evidence="2 3" key="1">
    <citation type="submission" date="2019-03" db="EMBL/GenBank/DDBJ databases">
        <title>Deep-cultivation of Planctomycetes and their phenomic and genomic characterization uncovers novel biology.</title>
        <authorList>
            <person name="Wiegand S."/>
            <person name="Jogler M."/>
            <person name="Boedeker C."/>
            <person name="Pinto D."/>
            <person name="Vollmers J."/>
            <person name="Rivas-Marin E."/>
            <person name="Kohn T."/>
            <person name="Peeters S.H."/>
            <person name="Heuer A."/>
            <person name="Rast P."/>
            <person name="Oberbeckmann S."/>
            <person name="Bunk B."/>
            <person name="Jeske O."/>
            <person name="Meyerdierks A."/>
            <person name="Storesund J.E."/>
            <person name="Kallscheuer N."/>
            <person name="Luecker S."/>
            <person name="Lage O.M."/>
            <person name="Pohl T."/>
            <person name="Merkel B.J."/>
            <person name="Hornburger P."/>
            <person name="Mueller R.-W."/>
            <person name="Bruemmer F."/>
            <person name="Labrenz M."/>
            <person name="Spormann A.M."/>
            <person name="Op den Camp H."/>
            <person name="Overmann J."/>
            <person name="Amann R."/>
            <person name="Jetten M.S.M."/>
            <person name="Mascher T."/>
            <person name="Medema M.H."/>
            <person name="Devos D.P."/>
            <person name="Kaster A.-K."/>
            <person name="Ovreas L."/>
            <person name="Rohde M."/>
            <person name="Galperin M.Y."/>
            <person name="Jogler C."/>
        </authorList>
    </citation>
    <scope>NUCLEOTIDE SEQUENCE [LARGE SCALE GENOMIC DNA]</scope>
    <source>
        <strain evidence="2 3">Enr10</strain>
    </source>
</reference>
<organism evidence="2 3">
    <name type="scientific">Gimesia panareensis</name>
    <dbReference type="NCBI Taxonomy" id="2527978"/>
    <lineage>
        <taxon>Bacteria</taxon>
        <taxon>Pseudomonadati</taxon>
        <taxon>Planctomycetota</taxon>
        <taxon>Planctomycetia</taxon>
        <taxon>Planctomycetales</taxon>
        <taxon>Planctomycetaceae</taxon>
        <taxon>Gimesia</taxon>
    </lineage>
</organism>
<dbReference type="EMBL" id="CP037421">
    <property type="protein sequence ID" value="QDT29191.1"/>
    <property type="molecule type" value="Genomic_DNA"/>
</dbReference>
<evidence type="ECO:0000256" key="1">
    <source>
        <dbReference type="HAMAP-Rule" id="MF_00652"/>
    </source>
</evidence>
<dbReference type="Pfam" id="PF03883">
    <property type="entry name" value="H2O2_YaaD"/>
    <property type="match status" value="1"/>
</dbReference>
<dbReference type="InterPro" id="IPR005583">
    <property type="entry name" value="YaaA"/>
</dbReference>
<sequence length="263" mass="29718">MLTVLSPAKSLNLEPQKQTSKYSTPEFLEEAETLVKKLKRMSRKSLSDLMGISDDLAELNHGRFNKWSCPFTTDNAKQAVLTFNGDVYQGLQASQFKARDLAFAQDHLRILSGLYGVLRPLDLMQAYRLEMGTSLSTRQGKTLYDFWGDQITESLKSDLAKQKQQALVNLASNEYFKSVKPKLLGCPVITPVFKEIKDGKSRTIALFAKQARGRMAAWIIQNRIDTPEKLTEFNLDGYEYQPDESTADKLTFSRPQPPPVGKK</sequence>
<dbReference type="RefSeq" id="WP_145112719.1">
    <property type="nucleotide sequence ID" value="NZ_CP036277.1"/>
</dbReference>
<accession>A0A517QC47</accession>
<accession>A0A518ABE7</accession>
<dbReference type="GO" id="GO:0005829">
    <property type="term" value="C:cytosol"/>
    <property type="evidence" value="ECO:0007669"/>
    <property type="project" value="TreeGrafter"/>
</dbReference>
<dbReference type="Proteomes" id="UP000315647">
    <property type="component" value="Chromosome"/>
</dbReference>
<evidence type="ECO:0000313" key="2">
    <source>
        <dbReference type="EMBL" id="QDT29191.1"/>
    </source>
</evidence>
<keyword evidence="3" id="KW-1185">Reference proteome</keyword>
<proteinExistence type="inferred from homology"/>
<dbReference type="PANTHER" id="PTHR30283">
    <property type="entry name" value="PEROXIDE STRESS RESPONSE PROTEIN YAAA"/>
    <property type="match status" value="1"/>
</dbReference>
<dbReference type="NCBIfam" id="NF002542">
    <property type="entry name" value="PRK02101.1-3"/>
    <property type="match status" value="1"/>
</dbReference>
<dbReference type="HAMAP" id="MF_00652">
    <property type="entry name" value="UPF0246"/>
    <property type="match status" value="1"/>
</dbReference>
<gene>
    <name evidence="2" type="ORF">Enr10x_45400</name>
</gene>
<protein>
    <recommendedName>
        <fullName evidence="1">UPF0246 protein Enr10x_45400</fullName>
    </recommendedName>
</protein>
<dbReference type="AlphaFoldDB" id="A0A517QC47"/>
<name>A0A517QC47_9PLAN</name>
<evidence type="ECO:0000313" key="3">
    <source>
        <dbReference type="Proteomes" id="UP000315647"/>
    </source>
</evidence>
<dbReference type="GO" id="GO:0033194">
    <property type="term" value="P:response to hydroperoxide"/>
    <property type="evidence" value="ECO:0007669"/>
    <property type="project" value="TreeGrafter"/>
</dbReference>